<accession>A0A2N7FGS7</accession>
<dbReference type="AlphaFoldDB" id="A0A2N7FGS7"/>
<dbReference type="SUPFAM" id="SSF82784">
    <property type="entry name" value="OsmC-like"/>
    <property type="match status" value="1"/>
</dbReference>
<dbReference type="Pfam" id="PF02566">
    <property type="entry name" value="OsmC"/>
    <property type="match status" value="1"/>
</dbReference>
<dbReference type="Proteomes" id="UP000235330">
    <property type="component" value="Unassembled WGS sequence"/>
</dbReference>
<comment type="similarity">
    <text evidence="1">Belongs to the OsmC/Ohr family.</text>
</comment>
<sequence length="140" mass="14804">MTTLYTTKATASAGRNGQVTTDDNMLDLALSYPKEMGGTGEATNPEQLFAAGYSACFSNAILHVAREMKIKLTQAPVTAEVGIGPNETGGFALTVALAVTLELEEEQAQQLVKTAHQVCPYSNAVRGNIDVKITVNDKAL</sequence>
<organism evidence="2 3">
    <name type="scientific">Vibrio splendidus</name>
    <dbReference type="NCBI Taxonomy" id="29497"/>
    <lineage>
        <taxon>Bacteria</taxon>
        <taxon>Pseudomonadati</taxon>
        <taxon>Pseudomonadota</taxon>
        <taxon>Gammaproteobacteria</taxon>
        <taxon>Vibrionales</taxon>
        <taxon>Vibrionaceae</taxon>
        <taxon>Vibrio</taxon>
    </lineage>
</organism>
<dbReference type="RefSeq" id="WP_102515813.1">
    <property type="nucleotide sequence ID" value="NZ_CAWNSM010000013.1"/>
</dbReference>
<comment type="caution">
    <text evidence="2">The sequence shown here is derived from an EMBL/GenBank/DDBJ whole genome shotgun (WGS) entry which is preliminary data.</text>
</comment>
<dbReference type="GO" id="GO:0006979">
    <property type="term" value="P:response to oxidative stress"/>
    <property type="evidence" value="ECO:0007669"/>
    <property type="project" value="InterPro"/>
</dbReference>
<dbReference type="InterPro" id="IPR003718">
    <property type="entry name" value="OsmC/Ohr_fam"/>
</dbReference>
<dbReference type="PANTHER" id="PTHR33797">
    <property type="entry name" value="ORGANIC HYDROPEROXIDE RESISTANCE PROTEIN-LIKE"/>
    <property type="match status" value="1"/>
</dbReference>
<evidence type="ECO:0000313" key="3">
    <source>
        <dbReference type="Proteomes" id="UP000235330"/>
    </source>
</evidence>
<proteinExistence type="inferred from homology"/>
<dbReference type="FunFam" id="3.30.300.20:FF:000037">
    <property type="entry name" value="Organic hydroperoxide resistance protein"/>
    <property type="match status" value="1"/>
</dbReference>
<dbReference type="PANTHER" id="PTHR33797:SF2">
    <property type="entry name" value="ORGANIC HYDROPEROXIDE RESISTANCE PROTEIN-LIKE"/>
    <property type="match status" value="1"/>
</dbReference>
<evidence type="ECO:0000256" key="1">
    <source>
        <dbReference type="ARBA" id="ARBA00007378"/>
    </source>
</evidence>
<protein>
    <submittedName>
        <fullName evidence="2">Organic hydroperoxide resistance protein</fullName>
    </submittedName>
</protein>
<dbReference type="Gene3D" id="3.30.300.20">
    <property type="match status" value="1"/>
</dbReference>
<dbReference type="NCBIfam" id="TIGR03561">
    <property type="entry name" value="organ_hyd_perox"/>
    <property type="match status" value="1"/>
</dbReference>
<evidence type="ECO:0000313" key="2">
    <source>
        <dbReference type="EMBL" id="PMJ68497.1"/>
    </source>
</evidence>
<dbReference type="InterPro" id="IPR015946">
    <property type="entry name" value="KH_dom-like_a/b"/>
</dbReference>
<dbReference type="InterPro" id="IPR036102">
    <property type="entry name" value="OsmC/Ohrsf"/>
</dbReference>
<reference evidence="3" key="1">
    <citation type="submission" date="2016-07" db="EMBL/GenBank/DDBJ databases">
        <title>Nontailed viruses are major unrecognized killers of bacteria in the ocean.</title>
        <authorList>
            <person name="Kauffman K."/>
            <person name="Hussain F."/>
            <person name="Yang J."/>
            <person name="Arevalo P."/>
            <person name="Brown J."/>
            <person name="Cutler M."/>
            <person name="Kelly L."/>
            <person name="Polz M.F."/>
        </authorList>
    </citation>
    <scope>NUCLEOTIDE SEQUENCE [LARGE SCALE GENOMIC DNA]</scope>
    <source>
        <strain evidence="3">10N.261.55.E11</strain>
    </source>
</reference>
<dbReference type="EMBL" id="MCWU01000013">
    <property type="protein sequence ID" value="PMJ68497.1"/>
    <property type="molecule type" value="Genomic_DNA"/>
</dbReference>
<gene>
    <name evidence="2" type="ORF">BCU17_01595</name>
</gene>
<name>A0A2N7FGS7_VIBSP</name>
<dbReference type="InterPro" id="IPR019953">
    <property type="entry name" value="OHR"/>
</dbReference>
<dbReference type="Gene3D" id="2.20.25.10">
    <property type="match status" value="1"/>
</dbReference>